<gene>
    <name evidence="1" type="ORF">AMORRO_LOCUS16412</name>
</gene>
<name>A0A9N9J713_9GLOM</name>
<accession>A0A9N9J713</accession>
<evidence type="ECO:0000313" key="1">
    <source>
        <dbReference type="EMBL" id="CAG8768020.1"/>
    </source>
</evidence>
<proteinExistence type="predicted"/>
<feature type="non-terminal residue" evidence="1">
    <location>
        <position position="72"/>
    </location>
</feature>
<dbReference type="AlphaFoldDB" id="A0A9N9J713"/>
<comment type="caution">
    <text evidence="1">The sequence shown here is derived from an EMBL/GenBank/DDBJ whole genome shotgun (WGS) entry which is preliminary data.</text>
</comment>
<protein>
    <submittedName>
        <fullName evidence="1">475_t:CDS:1</fullName>
    </submittedName>
</protein>
<keyword evidence="2" id="KW-1185">Reference proteome</keyword>
<dbReference type="Proteomes" id="UP000789342">
    <property type="component" value="Unassembled WGS sequence"/>
</dbReference>
<sequence>SSPAEKKAEKEITDNLKILYSEIVKEVKNRRRLPKKLFVFGGQSFRLRIRYITLNEADNANLPRDFSEMRDF</sequence>
<feature type="non-terminal residue" evidence="1">
    <location>
        <position position="1"/>
    </location>
</feature>
<evidence type="ECO:0000313" key="2">
    <source>
        <dbReference type="Proteomes" id="UP000789342"/>
    </source>
</evidence>
<reference evidence="1" key="1">
    <citation type="submission" date="2021-06" db="EMBL/GenBank/DDBJ databases">
        <authorList>
            <person name="Kallberg Y."/>
            <person name="Tangrot J."/>
            <person name="Rosling A."/>
        </authorList>
    </citation>
    <scope>NUCLEOTIDE SEQUENCE</scope>
    <source>
        <strain evidence="1">CL551</strain>
    </source>
</reference>
<organism evidence="1 2">
    <name type="scientific">Acaulospora morrowiae</name>
    <dbReference type="NCBI Taxonomy" id="94023"/>
    <lineage>
        <taxon>Eukaryota</taxon>
        <taxon>Fungi</taxon>
        <taxon>Fungi incertae sedis</taxon>
        <taxon>Mucoromycota</taxon>
        <taxon>Glomeromycotina</taxon>
        <taxon>Glomeromycetes</taxon>
        <taxon>Diversisporales</taxon>
        <taxon>Acaulosporaceae</taxon>
        <taxon>Acaulospora</taxon>
    </lineage>
</organism>
<dbReference type="EMBL" id="CAJVPV010044780">
    <property type="protein sequence ID" value="CAG8768020.1"/>
    <property type="molecule type" value="Genomic_DNA"/>
</dbReference>
<dbReference type="OrthoDB" id="2345088at2759"/>